<dbReference type="CDD" id="cd00603">
    <property type="entry name" value="IPT_PCSR"/>
    <property type="match status" value="4"/>
</dbReference>
<dbReference type="Proteomes" id="UP001178461">
    <property type="component" value="Chromosome 3"/>
</dbReference>
<dbReference type="InterPro" id="IPR014756">
    <property type="entry name" value="Ig_E-set"/>
</dbReference>
<sequence>MPLNTFDKTYNIKNEVEIASIPAGIPEWSAHWEENWSHPWKPKSEKFELTGGSVYYLEAVHHGKSPKNGMRVGVQIHNTWLNPSVVNTYRREKHKIHACAVRLPEIQMLILSGTGWFRLAWDNVTTNLMSTNITAEQLQREIEDLLPLRCETQPSSAKIILREGFEQVFQREVKPVCPHGNLVESVSVVGASPVYNVSFLMTDYCKTFPLFSLRGAVPWEGAGGNVGEAQINLTVQRVQAASPPLGGTFQIHLPNIVIPGIPVSISAHHLRKLLQAYSDNFTAQYVNASDFSVSKDASNCYQSIWTLTWTSMIGDLPNFISVSAENLTGLRPAITHRVVFDGGVFIGPIFGDMLATPNNFTQVVVTVNDVPANCSGSCTFQYLWEFTPLVSNVEYFIDDGVHIVINITGSGLSSNSSSLLIEVNHTRCEVLSSIHTNAVCQMNLLPVGLYKLTVLVRPHGFAVNASRKGDIFLRILPRLTSVEPPTASEIGGIPVIITGSGLDGIILVQFDSQPCPINADTSNSMKIECRLPPRSGKDYTAHLMLVNGHGPVVFANAFTYDPSLNPLILSLSRNRSSTAGGQVLHIGISSLTNYTCLDVQFRIQESVGQIQALSDHGISVVLPSLRNGLYSFSVVFNNVSLGTSGVEPLIQYVTEIFKMEPCCGSLLGGTLLTISGTGFGNSPDMVSVLVDSQLCRVTSVNDGRILCQTPPVTQLANATLEDFPAQVEVLIGNRSSVDTPALSFSKENVNFLYKMSLTPDITDIRVEMLNDSVRLSIKGTNVTISVAMLGDEECQLEVENVNHSAVGLQCSVPLSALEPGQYPLRILQKQAGYANIPAEMQHVTVRPLIKMIFPSHGSICGGQLLTISGVSLKSWTNSAWVNLTGNFTCEIQSSNDSLIKCALSPGDPVLNDWQLRGASQVLSVTVTVNGITSHCLGGCSLHLLENLTLVIDAVTMTWNGRLAYLLIRGQRLDRAGDETLIEVDGHLPCNVTALNETWIKCQTGSLDAGEHSISVLSRSWGQACLRQKGSSIFRVVPHILQFYPQNFSVNGRGLLTLDGLALRGRNETSILIGELHCLLTSVTYWALRCLTPPGTGVATVHLNIDGASYHIGEINYSEDSTPVFLSLLPSVNQHLTIRVSRIRRTEDMYVFIGGSPCANVVGNNTTLSCTLPQLSAGEYNITGGDARQGLASSHLVFPSVLTVMSVNNSFGCLGGGEIHIHGTGFSPGNTSVTICGAVCEMLDVTPTDLRCLAQPLNASIAVLCSLTCSLEEKGDAWKQPGAALIQCDIRIRASASVVTAATPYRYLCDDSTCSSSLPRKAAVNSSGIHFAGLFISPKVERDEVLIYNSSCNITMETEAEMECEEPNQPITAKITEIWKERGQNTQSTLPLKFCGLWSKNISWLTGHQPQDGDNVTVERGQTLFLDTSTSILNLLHVKGGKLVFVGPGPIELHAHYILVSDGGELRVGSPGQPFCGKAQLHLRGSLHSAASFPYGAKFLAVRNGTLSMHGCVPKVTVTHLKSAARPNDTKLVLVDHVDWKPGDEVVICGGGPRSAQKQEEVVTVKTVNGTELYVSSPLRYSHGIAEEHVSGEHHVFRALVALVSRSVVIQGNVTTERASHLQQCKEADISGDVSDCFYKKSERKLGSQDMGAVVIVQAYSGEETQLHLDGVQFRHVGQAFQKHLSALTIAGNAHMTNSYFRNCAILDSFARGISLHGVSDFRVENNIFYNIMGHGVRVGDSLDQNNLLRHNTIIGLSGTDGLSSVETLSPAGFYIQAPDDLIEGNTVCAAGHGYFFHLSPSGPSEAPVLSFSKNRAYSCTSFGLLIYPEYHPQRVNTTLPVTFETFTAWQCEGGVKIISSSNLQLWSFHISSCKYFGIDIVESLGNTSVANSLLLGHLHEKDGTCMQAGLKTPKRHELLISNTTFMNFDIPNCTAIATCSGCYRGQGGFAVRSEQVLLLNAPNWISFPFPHCAILKDLDGTITGQRGSYILPSVDTLPDSCLPSVNASQVASGSLCHGNVTFHRMSIGLKVPICPYNLKVTDSRNKTTMVSYVSDTLSNANGWMVLLLDQETYSLSFDNPLLSENLQYIATFDNFTVGNYLLLEHEVRSSHINVTVTCGTRKGSPLLSLPSHKHNKGCDWFFNWERRRLTYLVTGQGPIQVAFQAEVTLPLPMPAPVPPPPPPPLLRWSLSESWDGVTKGWGGYNKSIPSTGQDVIILPGRSIFVDTTLPRVRGLYIQGTLEFPSNSSNVLSAACIVIAGGELRVGTLQHPLERGRKVQILLRASERVYCDRLHGLSADPGTIGVYGKLQMHSAYTQNSWTYLRSDAAPGNERIMVQDELDWHYGDNIVISSSSYEAHQAEIFTLEEVNHHSLRIRERLLYRHTGQSHRLENGQWIPLAAEIGLLTRNIQIKSDMDCAGGILVGHHASGAQYAGILQLSNVEILGFGSSQSPAVGIRNASHESFIISSSVHQSCGAGIQALASSGLLLHGNVVFGTVGHGIHLEGQNHTLTRNLVILSKQPGQSVHWVTGIKTNAVDGTRLQNNVVAGSERIAFHIKGQECFLPETLCTDNVAHSSLHGIHLYRGDGFPNCTKITGFLSYKNYDYGIMFHLKGNIVVEKVILVDNVVGLLPVLYSPPADLQSHLERQSIILRDSVLVATSSSFDCIKDRIQPLAADLTSTDRAPRNPWRGRVGILWPSFTSDHSWWPDSPWHKMRNYSVVLGIMMLQDVTFAGFRKTCYSDDRDICIMTNPDSAGILHLVTSERASIFHVSEENMFYFHPLQSRENESNESCVAVTCGSSGKALFKDLDGSALRLNPPVSVFPKSEFETEQPCLDAGIYREDRKCIYKPSSNVYFCRETYYAVVILESTETDASNWKPSPPVLVTDTFIDTFSEATSRGSCCATEHSSTFYSILPLSKLSNICFNGPVPWSLRLYLNSGHNATRILLAIFYDQPRSFRVFVKGNYMPPVLSFPRPSLANAVSGTNYFSFHENLLYVAIHWDEPIEIHTYNSLHVAFTIAEAEPAVIQRLAIFLQIGWDQVRTALNASGSESTLNTIADNATKRKHQCPPMKSCVFIHHRASQQKTQTGSAVLGGLLPPHSSTGLRVLILEISEPLHFQRYKLASSFSGDRLTSLANTLINAQQTGELQHALKIPVDTLVVMVSATSVPAEGSSRNGSSQTPGSCLYVRPYNISVRIQPANGVMESPLPRQPQVIFLDKQGRRVARVGFPSKPWVVTAFLKDSPEAVLKGDTRIKVQDGKAAFQNLVVSGSCSGCYLFFKVTSPPGAILSVRSNSFTIFPITVTEKSAIIFTAALGSAASLLVLGSVVICWSKKTRRNKNRIRKPLKNKKNKKHAHIQAHQQILHAQPCFIQEENKHNITARREDLKLREEHEDTAEPLRKCHQQAFNSTAVGAVNRTKQGRRSHTGTSTWGSLELQQLSIKELNDWKDTKRHFSDYAQQKETKKGQFTDKRYKRPSEKPALRSGGDVREKQQVAVP</sequence>
<protein>
    <submittedName>
        <fullName evidence="14">Fibrocystin isoform X2</fullName>
    </submittedName>
</protein>
<evidence type="ECO:0000256" key="5">
    <source>
        <dbReference type="ARBA" id="ARBA00022692"/>
    </source>
</evidence>
<evidence type="ECO:0000256" key="6">
    <source>
        <dbReference type="ARBA" id="ARBA00022729"/>
    </source>
</evidence>
<dbReference type="InterPro" id="IPR011050">
    <property type="entry name" value="Pectin_lyase_fold/virulence"/>
</dbReference>
<evidence type="ECO:0000256" key="8">
    <source>
        <dbReference type="ARBA" id="ARBA00023136"/>
    </source>
</evidence>
<organism evidence="14 15">
    <name type="scientific">Podarcis lilfordi</name>
    <name type="common">Lilford's wall lizard</name>
    <dbReference type="NCBI Taxonomy" id="74358"/>
    <lineage>
        <taxon>Eukaryota</taxon>
        <taxon>Metazoa</taxon>
        <taxon>Chordata</taxon>
        <taxon>Craniata</taxon>
        <taxon>Vertebrata</taxon>
        <taxon>Euteleostomi</taxon>
        <taxon>Lepidosauria</taxon>
        <taxon>Squamata</taxon>
        <taxon>Bifurcata</taxon>
        <taxon>Unidentata</taxon>
        <taxon>Episquamata</taxon>
        <taxon>Laterata</taxon>
        <taxon>Lacertibaenia</taxon>
        <taxon>Lacertidae</taxon>
        <taxon>Podarcis</taxon>
    </lineage>
</organism>
<dbReference type="InterPro" id="IPR006626">
    <property type="entry name" value="PbH1"/>
</dbReference>
<feature type="domain" description="G8" evidence="13">
    <location>
        <begin position="1401"/>
        <end position="1522"/>
    </location>
</feature>
<keyword evidence="7 12" id="KW-1133">Transmembrane helix</keyword>
<keyword evidence="9" id="KW-0325">Glycoprotein</keyword>
<feature type="transmembrane region" description="Helical" evidence="12">
    <location>
        <begin position="3307"/>
        <end position="3330"/>
    </location>
</feature>
<evidence type="ECO:0000313" key="15">
    <source>
        <dbReference type="Proteomes" id="UP001178461"/>
    </source>
</evidence>
<dbReference type="InterPro" id="IPR013783">
    <property type="entry name" value="Ig-like_fold"/>
</dbReference>
<evidence type="ECO:0000256" key="1">
    <source>
        <dbReference type="ARBA" id="ARBA00004167"/>
    </source>
</evidence>
<keyword evidence="6" id="KW-0732">Signal</keyword>
<proteinExistence type="predicted"/>
<dbReference type="PANTHER" id="PTHR46769:SF1">
    <property type="entry name" value="FIBROCYSTIN"/>
    <property type="match status" value="1"/>
</dbReference>
<keyword evidence="4" id="KW-1003">Cell membrane</keyword>
<dbReference type="Gene3D" id="2.60.40.10">
    <property type="entry name" value="Immunoglobulins"/>
    <property type="match status" value="5"/>
</dbReference>
<evidence type="ECO:0000256" key="12">
    <source>
        <dbReference type="SAM" id="Phobius"/>
    </source>
</evidence>
<comment type="subcellular location">
    <subcellularLocation>
        <location evidence="2">Cell membrane</location>
    </subcellularLocation>
    <subcellularLocation>
        <location evidence="3">Cell projection</location>
    </subcellularLocation>
    <subcellularLocation>
        <location evidence="1">Membrane</location>
        <topology evidence="1">Single-pass membrane protein</topology>
    </subcellularLocation>
</comment>
<evidence type="ECO:0000256" key="10">
    <source>
        <dbReference type="ARBA" id="ARBA00023273"/>
    </source>
</evidence>
<name>A0AA35K1N2_9SAUR</name>
<keyword evidence="10" id="KW-0966">Cell projection</keyword>
<gene>
    <name evidence="14" type="ORF">PODLI_1B025642</name>
</gene>
<dbReference type="InterPro" id="IPR012334">
    <property type="entry name" value="Pectin_lyas_fold"/>
</dbReference>
<dbReference type="InterPro" id="IPR019316">
    <property type="entry name" value="G8_domain"/>
</dbReference>
<dbReference type="Pfam" id="PF01833">
    <property type="entry name" value="TIG"/>
    <property type="match status" value="7"/>
</dbReference>
<evidence type="ECO:0000313" key="14">
    <source>
        <dbReference type="EMBL" id="CAI5769124.1"/>
    </source>
</evidence>
<reference evidence="14" key="1">
    <citation type="submission" date="2022-12" db="EMBL/GenBank/DDBJ databases">
        <authorList>
            <person name="Alioto T."/>
            <person name="Alioto T."/>
            <person name="Gomez Garrido J."/>
        </authorList>
    </citation>
    <scope>NUCLEOTIDE SEQUENCE</scope>
</reference>
<dbReference type="GO" id="GO:0042995">
    <property type="term" value="C:cell projection"/>
    <property type="evidence" value="ECO:0007669"/>
    <property type="project" value="UniProtKB-SubCell"/>
</dbReference>
<dbReference type="PANTHER" id="PTHR46769">
    <property type="entry name" value="POLYCYSTIC KIDNEY AND HEPATIC DISEASE 1 (AUTOSOMAL RECESSIVE)-LIKE 1"/>
    <property type="match status" value="1"/>
</dbReference>
<dbReference type="SUPFAM" id="SSF51126">
    <property type="entry name" value="Pectin lyase-like"/>
    <property type="match status" value="2"/>
</dbReference>
<feature type="region of interest" description="Disordered" evidence="11">
    <location>
        <begin position="3454"/>
        <end position="3496"/>
    </location>
</feature>
<accession>A0AA35K1N2</accession>
<dbReference type="PROSITE" id="PS51484">
    <property type="entry name" value="G8"/>
    <property type="match status" value="2"/>
</dbReference>
<dbReference type="Pfam" id="PF10162">
    <property type="entry name" value="G8"/>
    <property type="match status" value="2"/>
</dbReference>
<dbReference type="InterPro" id="IPR055401">
    <property type="entry name" value="CEMIP_beta-hel_dom"/>
</dbReference>
<dbReference type="SMART" id="SM00429">
    <property type="entry name" value="IPT"/>
    <property type="match status" value="3"/>
</dbReference>
<evidence type="ECO:0000256" key="11">
    <source>
        <dbReference type="SAM" id="MobiDB-lite"/>
    </source>
</evidence>
<keyword evidence="15" id="KW-1185">Reference proteome</keyword>
<evidence type="ECO:0000256" key="9">
    <source>
        <dbReference type="ARBA" id="ARBA00023180"/>
    </source>
</evidence>
<dbReference type="Pfam" id="PF24606">
    <property type="entry name" value="CEMIP_beta-hel"/>
    <property type="match status" value="1"/>
</dbReference>
<keyword evidence="8 12" id="KW-0472">Membrane</keyword>
<evidence type="ECO:0000256" key="2">
    <source>
        <dbReference type="ARBA" id="ARBA00004236"/>
    </source>
</evidence>
<dbReference type="GO" id="GO:0005886">
    <property type="term" value="C:plasma membrane"/>
    <property type="evidence" value="ECO:0007669"/>
    <property type="project" value="UniProtKB-SubCell"/>
</dbReference>
<dbReference type="Gene3D" id="2.160.20.10">
    <property type="entry name" value="Single-stranded right-handed beta-helix, Pectin lyase-like"/>
    <property type="match status" value="2"/>
</dbReference>
<evidence type="ECO:0000256" key="4">
    <source>
        <dbReference type="ARBA" id="ARBA00022475"/>
    </source>
</evidence>
<dbReference type="InterPro" id="IPR052387">
    <property type="entry name" value="Fibrocystin"/>
</dbReference>
<evidence type="ECO:0000259" key="13">
    <source>
        <dbReference type="PROSITE" id="PS51484"/>
    </source>
</evidence>
<feature type="domain" description="G8" evidence="13">
    <location>
        <begin position="2199"/>
        <end position="2325"/>
    </location>
</feature>
<dbReference type="SMART" id="SM00710">
    <property type="entry name" value="PbH1"/>
    <property type="match status" value="6"/>
</dbReference>
<evidence type="ECO:0000256" key="3">
    <source>
        <dbReference type="ARBA" id="ARBA00004316"/>
    </source>
</evidence>
<dbReference type="SUPFAM" id="SSF81296">
    <property type="entry name" value="E set domains"/>
    <property type="match status" value="5"/>
</dbReference>
<dbReference type="EMBL" id="OX395128">
    <property type="protein sequence ID" value="CAI5769124.1"/>
    <property type="molecule type" value="Genomic_DNA"/>
</dbReference>
<dbReference type="InterPro" id="IPR002909">
    <property type="entry name" value="IPT_dom"/>
</dbReference>
<dbReference type="SMART" id="SM01225">
    <property type="entry name" value="G8"/>
    <property type="match status" value="2"/>
</dbReference>
<keyword evidence="5 12" id="KW-0812">Transmembrane</keyword>
<evidence type="ECO:0000256" key="7">
    <source>
        <dbReference type="ARBA" id="ARBA00022989"/>
    </source>
</evidence>